<dbReference type="AlphaFoldDB" id="A0A5J4NGY3"/>
<dbReference type="GO" id="GO:0008528">
    <property type="term" value="F:G protein-coupled peptide receptor activity"/>
    <property type="evidence" value="ECO:0007669"/>
    <property type="project" value="TreeGrafter"/>
</dbReference>
<dbReference type="InterPro" id="IPR050332">
    <property type="entry name" value="GPCR_2"/>
</dbReference>
<feature type="transmembrane region" description="Helical" evidence="6">
    <location>
        <begin position="127"/>
        <end position="151"/>
    </location>
</feature>
<keyword evidence="9" id="KW-1185">Reference proteome</keyword>
<feature type="transmembrane region" description="Helical" evidence="6">
    <location>
        <begin position="50"/>
        <end position="70"/>
    </location>
</feature>
<protein>
    <recommendedName>
        <fullName evidence="7">G-protein coupled receptors family 2 profile 2 domain-containing protein</fullName>
    </recommendedName>
</protein>
<keyword evidence="3 6" id="KW-1133">Transmembrane helix</keyword>
<evidence type="ECO:0000313" key="8">
    <source>
        <dbReference type="EMBL" id="KAA3674827.1"/>
    </source>
</evidence>
<reference evidence="8 9" key="1">
    <citation type="journal article" date="2019" name="Gigascience">
        <title>Whole-genome sequence of the oriental lung fluke Paragonimus westermani.</title>
        <authorList>
            <person name="Oey H."/>
            <person name="Zakrzewski M."/>
            <person name="Narain K."/>
            <person name="Devi K.R."/>
            <person name="Agatsuma T."/>
            <person name="Nawaratna S."/>
            <person name="Gobert G.N."/>
            <person name="Jones M.K."/>
            <person name="Ragan M.A."/>
            <person name="McManus D.P."/>
            <person name="Krause L."/>
        </authorList>
    </citation>
    <scope>NUCLEOTIDE SEQUENCE [LARGE SCALE GENOMIC DNA]</scope>
    <source>
        <strain evidence="8 9">IND2009</strain>
    </source>
</reference>
<gene>
    <name evidence="8" type="ORF">DEA37_0012344</name>
</gene>
<name>A0A5J4NGY3_9TREM</name>
<comment type="subcellular location">
    <subcellularLocation>
        <location evidence="1">Membrane</location>
        <topology evidence="1">Multi-pass membrane protein</topology>
    </subcellularLocation>
</comment>
<keyword evidence="4 6" id="KW-0472">Membrane</keyword>
<feature type="domain" description="G-protein coupled receptors family 2 profile 2" evidence="7">
    <location>
        <begin position="45"/>
        <end position="184"/>
    </location>
</feature>
<evidence type="ECO:0000256" key="1">
    <source>
        <dbReference type="ARBA" id="ARBA00004141"/>
    </source>
</evidence>
<keyword evidence="2 6" id="KW-0812">Transmembrane</keyword>
<organism evidence="8 9">
    <name type="scientific">Paragonimus westermani</name>
    <dbReference type="NCBI Taxonomy" id="34504"/>
    <lineage>
        <taxon>Eukaryota</taxon>
        <taxon>Metazoa</taxon>
        <taxon>Spiralia</taxon>
        <taxon>Lophotrochozoa</taxon>
        <taxon>Platyhelminthes</taxon>
        <taxon>Trematoda</taxon>
        <taxon>Digenea</taxon>
        <taxon>Plagiorchiida</taxon>
        <taxon>Troglotremata</taxon>
        <taxon>Troglotrematidae</taxon>
        <taxon>Paragonimus</taxon>
    </lineage>
</organism>
<proteinExistence type="predicted"/>
<evidence type="ECO:0000256" key="6">
    <source>
        <dbReference type="SAM" id="Phobius"/>
    </source>
</evidence>
<dbReference type="Gene3D" id="1.20.1070.10">
    <property type="entry name" value="Rhodopsin 7-helix transmembrane proteins"/>
    <property type="match status" value="1"/>
</dbReference>
<dbReference type="GO" id="GO:0005886">
    <property type="term" value="C:plasma membrane"/>
    <property type="evidence" value="ECO:0007669"/>
    <property type="project" value="TreeGrafter"/>
</dbReference>
<sequence length="184" mass="21197">MNLRVPGSGSTNRRRSITKSENQKRRFVQRAGVVCLVDWQVKWLCRTLSALTNFTVVATYSWVFIEALFLHNTVLMNVLNESIISVTFYIMMGWILPLLITVVWVILRSTVTTGAICWIVDSSPNSPSRLLVVLFPVIVILLNVAFFINILRVIWGKLNSQSSNEATRLRQVREFHFPKMHYIQ</sequence>
<dbReference type="PANTHER" id="PTHR45620">
    <property type="entry name" value="PDF RECEPTOR-LIKE PROTEIN-RELATED"/>
    <property type="match status" value="1"/>
</dbReference>
<dbReference type="PROSITE" id="PS50261">
    <property type="entry name" value="G_PROTEIN_RECEP_F2_4"/>
    <property type="match status" value="1"/>
</dbReference>
<dbReference type="Proteomes" id="UP000324629">
    <property type="component" value="Unassembled WGS sequence"/>
</dbReference>
<dbReference type="InterPro" id="IPR017981">
    <property type="entry name" value="GPCR_2-like_7TM"/>
</dbReference>
<evidence type="ECO:0000313" key="9">
    <source>
        <dbReference type="Proteomes" id="UP000324629"/>
    </source>
</evidence>
<feature type="region of interest" description="Disordered" evidence="5">
    <location>
        <begin position="1"/>
        <end position="21"/>
    </location>
</feature>
<dbReference type="InterPro" id="IPR000832">
    <property type="entry name" value="GPCR_2_secretin-like"/>
</dbReference>
<dbReference type="Pfam" id="PF00002">
    <property type="entry name" value="7tm_2"/>
    <property type="match status" value="1"/>
</dbReference>
<evidence type="ECO:0000256" key="5">
    <source>
        <dbReference type="SAM" id="MobiDB-lite"/>
    </source>
</evidence>
<feature type="transmembrane region" description="Helical" evidence="6">
    <location>
        <begin position="82"/>
        <end position="107"/>
    </location>
</feature>
<dbReference type="PANTHER" id="PTHR45620:SF1">
    <property type="entry name" value="G-PROTEIN COUPLED RECEPTORS FAMILY 2 PROFILE 2 DOMAIN-CONTAINING PROTEIN"/>
    <property type="match status" value="1"/>
</dbReference>
<dbReference type="GO" id="GO:0007166">
    <property type="term" value="P:cell surface receptor signaling pathway"/>
    <property type="evidence" value="ECO:0007669"/>
    <property type="project" value="InterPro"/>
</dbReference>
<dbReference type="EMBL" id="QNGE01002889">
    <property type="protein sequence ID" value="KAA3674827.1"/>
    <property type="molecule type" value="Genomic_DNA"/>
</dbReference>
<accession>A0A5J4NGY3</accession>
<dbReference type="PRINTS" id="PR00249">
    <property type="entry name" value="GPCRSECRETIN"/>
</dbReference>
<evidence type="ECO:0000256" key="4">
    <source>
        <dbReference type="ARBA" id="ARBA00023136"/>
    </source>
</evidence>
<comment type="caution">
    <text evidence="8">The sequence shown here is derived from an EMBL/GenBank/DDBJ whole genome shotgun (WGS) entry which is preliminary data.</text>
</comment>
<evidence type="ECO:0000256" key="3">
    <source>
        <dbReference type="ARBA" id="ARBA00022989"/>
    </source>
</evidence>
<dbReference type="GO" id="GO:0017046">
    <property type="term" value="F:peptide hormone binding"/>
    <property type="evidence" value="ECO:0007669"/>
    <property type="project" value="TreeGrafter"/>
</dbReference>
<evidence type="ECO:0000256" key="2">
    <source>
        <dbReference type="ARBA" id="ARBA00022692"/>
    </source>
</evidence>
<evidence type="ECO:0000259" key="7">
    <source>
        <dbReference type="PROSITE" id="PS50261"/>
    </source>
</evidence>
<dbReference type="GO" id="GO:0007188">
    <property type="term" value="P:adenylate cyclase-modulating G protein-coupled receptor signaling pathway"/>
    <property type="evidence" value="ECO:0007669"/>
    <property type="project" value="TreeGrafter"/>
</dbReference>